<reference evidence="3" key="1">
    <citation type="journal article" date="2006" name="Proc. Natl. Acad. Sci. U.S.A.">
        <title>The complete genome of Rhodococcus sp. RHA1 provides insights into a catabolic powerhouse.</title>
        <authorList>
            <person name="McLeod M.P."/>
            <person name="Warren R.L."/>
            <person name="Hsiao W.W.L."/>
            <person name="Araki N."/>
            <person name="Myhre M."/>
            <person name="Fernandes C."/>
            <person name="Miyazawa D."/>
            <person name="Wong W."/>
            <person name="Lillquist A.L."/>
            <person name="Wang D."/>
            <person name="Dosanjh M."/>
            <person name="Hara H."/>
            <person name="Petrescu A."/>
            <person name="Morin R.D."/>
            <person name="Yang G."/>
            <person name="Stott J.M."/>
            <person name="Schein J.E."/>
            <person name="Shin H."/>
            <person name="Smailus D."/>
            <person name="Siddiqui A.S."/>
            <person name="Marra M.A."/>
            <person name="Jones S.J.M."/>
            <person name="Holt R."/>
            <person name="Brinkman F.S.L."/>
            <person name="Miyauchi K."/>
            <person name="Fukuda M."/>
            <person name="Davies J.E."/>
            <person name="Mohn W.W."/>
            <person name="Eltis L.D."/>
        </authorList>
    </citation>
    <scope>NUCLEOTIDE SEQUENCE [LARGE SCALE GENOMIC DNA]</scope>
    <source>
        <strain evidence="3">RHA1</strain>
    </source>
</reference>
<name>Q0SI44_RHOJR</name>
<feature type="region of interest" description="Disordered" evidence="1">
    <location>
        <begin position="1"/>
        <end position="63"/>
    </location>
</feature>
<dbReference type="AlphaFoldDB" id="Q0SI44"/>
<dbReference type="KEGG" id="rha:RHA1_ro00964"/>
<dbReference type="HOGENOM" id="CLU_2289459_0_0_11"/>
<protein>
    <submittedName>
        <fullName evidence="2">Uncharacterized protein</fullName>
    </submittedName>
</protein>
<sequence>MSRDRQQPVRPDSQQKSPAAVNDSHHAGPDVDRSDELTAHADPSSPHIRGTRTRVTSDRATGPLNCSFTCRAEVGVGLHLLPPTNPKAVVASRVTFAHVVS</sequence>
<dbReference type="EMBL" id="CP000431">
    <property type="protein sequence ID" value="ABG92792.1"/>
    <property type="molecule type" value="Genomic_DNA"/>
</dbReference>
<evidence type="ECO:0000313" key="3">
    <source>
        <dbReference type="Proteomes" id="UP000008710"/>
    </source>
</evidence>
<dbReference type="Proteomes" id="UP000008710">
    <property type="component" value="Chromosome"/>
</dbReference>
<evidence type="ECO:0000313" key="2">
    <source>
        <dbReference type="EMBL" id="ABG92792.1"/>
    </source>
</evidence>
<evidence type="ECO:0000256" key="1">
    <source>
        <dbReference type="SAM" id="MobiDB-lite"/>
    </source>
</evidence>
<gene>
    <name evidence="2" type="ordered locus">RHA1_ro00964</name>
</gene>
<organism evidence="2 3">
    <name type="scientific">Rhodococcus jostii (strain RHA1)</name>
    <dbReference type="NCBI Taxonomy" id="101510"/>
    <lineage>
        <taxon>Bacteria</taxon>
        <taxon>Bacillati</taxon>
        <taxon>Actinomycetota</taxon>
        <taxon>Actinomycetes</taxon>
        <taxon>Mycobacteriales</taxon>
        <taxon>Nocardiaceae</taxon>
        <taxon>Rhodococcus</taxon>
    </lineage>
</organism>
<feature type="compositionally biased region" description="Basic and acidic residues" evidence="1">
    <location>
        <begin position="23"/>
        <end position="39"/>
    </location>
</feature>
<accession>Q0SI44</accession>
<proteinExistence type="predicted"/>